<dbReference type="EMBL" id="FOBC01000002">
    <property type="protein sequence ID" value="SEK50160.1"/>
    <property type="molecule type" value="Genomic_DNA"/>
</dbReference>
<dbReference type="PANTHER" id="PTHR12526">
    <property type="entry name" value="GLYCOSYLTRANSFERASE"/>
    <property type="match status" value="1"/>
</dbReference>
<evidence type="ECO:0000313" key="1">
    <source>
        <dbReference type="EMBL" id="SEK50160.1"/>
    </source>
</evidence>
<evidence type="ECO:0000313" key="2">
    <source>
        <dbReference type="Proteomes" id="UP000198807"/>
    </source>
</evidence>
<dbReference type="SUPFAM" id="SSF53756">
    <property type="entry name" value="UDP-Glycosyltransferase/glycogen phosphorylase"/>
    <property type="match status" value="1"/>
</dbReference>
<dbReference type="GO" id="GO:0016757">
    <property type="term" value="F:glycosyltransferase activity"/>
    <property type="evidence" value="ECO:0007669"/>
    <property type="project" value="TreeGrafter"/>
</dbReference>
<accession>A0A1H7HMD0</accession>
<gene>
    <name evidence="1" type="ORF">SAMN04488129_102229</name>
</gene>
<dbReference type="STRING" id="650850.SAMN04488129_102229"/>
<dbReference type="PANTHER" id="PTHR12526:SF636">
    <property type="entry name" value="BLL3647 PROTEIN"/>
    <property type="match status" value="1"/>
</dbReference>
<organism evidence="1 2">
    <name type="scientific">Halomonas daqiaonensis</name>
    <dbReference type="NCBI Taxonomy" id="650850"/>
    <lineage>
        <taxon>Bacteria</taxon>
        <taxon>Pseudomonadati</taxon>
        <taxon>Pseudomonadota</taxon>
        <taxon>Gammaproteobacteria</taxon>
        <taxon>Oceanospirillales</taxon>
        <taxon>Halomonadaceae</taxon>
        <taxon>Halomonas</taxon>
    </lineage>
</organism>
<dbReference type="Pfam" id="PF13692">
    <property type="entry name" value="Glyco_trans_1_4"/>
    <property type="match status" value="1"/>
</dbReference>
<sequence>MTDQPIRVLWTSNVDLPAVAPDLGLTPTPFGGWLSLMTDRLAGLPRFEIGVAMRSESRKFRRVEKNGIIHFALPQQRDRFDVAQADVERVLSEFRPDILHVEGAEMRHARRFLSSWMGPGLLSMQGVLNGYARYELGRLPIVAMLNPLRPWLMLTALALLTQRHLRFLPRLASECSAMRMADHVSGRTLWDRAQAKALAPEARYHHCARILRDVFYTRQWQADAAEPGSIFIGNAASPRKGAHVAVQALSLLVRDFPDARLYIAGEDPRCFAWRSLKRHVGYPVYLLHLVRKLDLEDRVHFTGVLSGPEMADRMARSHVCLMASIIENSPNTLGEAMIMGVPTVSAYAGGAPSMARDEIEALFYRADDPVMLAFQVRRIFEDSVLAARLGQAARARALETHDPERNLDDLVATYEAIMADASGGQA</sequence>
<name>A0A1H7HMD0_9GAMM</name>
<dbReference type="AlphaFoldDB" id="A0A1H7HMD0"/>
<dbReference type="Proteomes" id="UP000198807">
    <property type="component" value="Unassembled WGS sequence"/>
</dbReference>
<reference evidence="2" key="1">
    <citation type="submission" date="2016-10" db="EMBL/GenBank/DDBJ databases">
        <authorList>
            <person name="Varghese N."/>
            <person name="Submissions S."/>
        </authorList>
    </citation>
    <scope>NUCLEOTIDE SEQUENCE [LARGE SCALE GENOMIC DNA]</scope>
    <source>
        <strain evidence="2">CGMCC 1.9150</strain>
    </source>
</reference>
<keyword evidence="1" id="KW-0808">Transferase</keyword>
<dbReference type="Gene3D" id="3.40.50.2000">
    <property type="entry name" value="Glycogen Phosphorylase B"/>
    <property type="match status" value="1"/>
</dbReference>
<keyword evidence="2" id="KW-1185">Reference proteome</keyword>
<dbReference type="RefSeq" id="WP_089710262.1">
    <property type="nucleotide sequence ID" value="NZ_FOBC01000002.1"/>
</dbReference>
<proteinExistence type="predicted"/>
<dbReference type="CDD" id="cd03801">
    <property type="entry name" value="GT4_PimA-like"/>
    <property type="match status" value="1"/>
</dbReference>
<protein>
    <submittedName>
        <fullName evidence="1">Glycosyltransferase involved in cell wall bisynthesis</fullName>
    </submittedName>
</protein>
<dbReference type="OrthoDB" id="9795746at2"/>